<evidence type="ECO:0000313" key="4">
    <source>
        <dbReference type="Proteomes" id="UP001144280"/>
    </source>
</evidence>
<dbReference type="Pfam" id="PF00226">
    <property type="entry name" value="DnaJ"/>
    <property type="match status" value="1"/>
</dbReference>
<keyword evidence="4" id="KW-1185">Reference proteome</keyword>
<dbReference type="SUPFAM" id="SSF49493">
    <property type="entry name" value="HSP40/DnaJ peptide-binding domain"/>
    <property type="match status" value="2"/>
</dbReference>
<dbReference type="SMART" id="SM00271">
    <property type="entry name" value="DnaJ"/>
    <property type="match status" value="1"/>
</dbReference>
<dbReference type="Gene3D" id="1.10.287.110">
    <property type="entry name" value="DnaJ domain"/>
    <property type="match status" value="1"/>
</dbReference>
<comment type="caution">
    <text evidence="3">The sequence shown here is derived from an EMBL/GenBank/DDBJ whole genome shotgun (WGS) entry which is preliminary data.</text>
</comment>
<dbReference type="SUPFAM" id="SSF46565">
    <property type="entry name" value="Chaperone J-domain"/>
    <property type="match status" value="1"/>
</dbReference>
<feature type="domain" description="J" evidence="2">
    <location>
        <begin position="4"/>
        <end position="68"/>
    </location>
</feature>
<name>A0ABQ5QZ46_9ACTN</name>
<dbReference type="PROSITE" id="PS00636">
    <property type="entry name" value="DNAJ_1"/>
    <property type="match status" value="1"/>
</dbReference>
<dbReference type="PANTHER" id="PTHR43096:SF52">
    <property type="entry name" value="DNAJ HOMOLOG 1, MITOCHONDRIAL-RELATED"/>
    <property type="match status" value="1"/>
</dbReference>
<dbReference type="Gene3D" id="2.60.260.20">
    <property type="entry name" value="Urease metallochaperone UreE, N-terminal domain"/>
    <property type="match status" value="2"/>
</dbReference>
<evidence type="ECO:0000256" key="1">
    <source>
        <dbReference type="ARBA" id="ARBA00023186"/>
    </source>
</evidence>
<dbReference type="Proteomes" id="UP001144280">
    <property type="component" value="Unassembled WGS sequence"/>
</dbReference>
<dbReference type="InterPro" id="IPR001623">
    <property type="entry name" value="DnaJ_domain"/>
</dbReference>
<dbReference type="Pfam" id="PF01556">
    <property type="entry name" value="DnaJ_C"/>
    <property type="match status" value="1"/>
</dbReference>
<dbReference type="EMBL" id="BSDI01000028">
    <property type="protein sequence ID" value="GLH99823.1"/>
    <property type="molecule type" value="Genomic_DNA"/>
</dbReference>
<dbReference type="PANTHER" id="PTHR43096">
    <property type="entry name" value="DNAJ HOMOLOG 1, MITOCHONDRIAL-RELATED"/>
    <property type="match status" value="1"/>
</dbReference>
<organism evidence="3 4">
    <name type="scientific">Phytohabitans aurantiacus</name>
    <dbReference type="NCBI Taxonomy" id="3016789"/>
    <lineage>
        <taxon>Bacteria</taxon>
        <taxon>Bacillati</taxon>
        <taxon>Actinomycetota</taxon>
        <taxon>Actinomycetes</taxon>
        <taxon>Micromonosporales</taxon>
        <taxon>Micromonosporaceae</taxon>
    </lineage>
</organism>
<gene>
    <name evidence="3" type="ORF">Pa4123_51000</name>
</gene>
<evidence type="ECO:0000313" key="3">
    <source>
        <dbReference type="EMBL" id="GLH99823.1"/>
    </source>
</evidence>
<reference evidence="3" key="1">
    <citation type="submission" date="2022-12" db="EMBL/GenBank/DDBJ databases">
        <title>New Phytohabitans aurantiacus sp. RD004123 nov., an actinomycete isolated from soil.</title>
        <authorList>
            <person name="Triningsih D.W."/>
            <person name="Harunari E."/>
            <person name="Igarashi Y."/>
        </authorList>
    </citation>
    <scope>NUCLEOTIDE SEQUENCE</scope>
    <source>
        <strain evidence="3">RD004123</strain>
    </source>
</reference>
<dbReference type="CDD" id="cd06257">
    <property type="entry name" value="DnaJ"/>
    <property type="match status" value="1"/>
</dbReference>
<dbReference type="CDD" id="cd10747">
    <property type="entry name" value="DnaJ_C"/>
    <property type="match status" value="1"/>
</dbReference>
<sequence length="305" mass="33060">MARDFYEALGVPRNASQDEIQRAYRKLARTYHPDVNSDPGAEDRFKEISEAYDVLSDPDTRKRYDAFGADFRQVPPDVDPSTWAQARGRARAGAGQAHGGPFTYADAEGIDLEDLLGSMFGGRGRRGWGPVPGADQEAELVLSVEDAYRGGRRRITLDGRSLDVTIPAGVTDGQRIRLAGQGGRGSDGAAAGDLYLVVRVAPHPRYRVDGRNISVDLPLAPWEAALGASVVIDTPGGEAKVKVPAGTSSGRRLRLRGRGLPNPRGQPGDLFAEVKIMVPDRLTDEERRLFEQLAAASRFDPRRGS</sequence>
<accession>A0ABQ5QZ46</accession>
<dbReference type="RefSeq" id="WP_281899749.1">
    <property type="nucleotide sequence ID" value="NZ_BSDI01000028.1"/>
</dbReference>
<dbReference type="PRINTS" id="PR00625">
    <property type="entry name" value="JDOMAIN"/>
</dbReference>
<proteinExistence type="predicted"/>
<evidence type="ECO:0000259" key="2">
    <source>
        <dbReference type="PROSITE" id="PS50076"/>
    </source>
</evidence>
<dbReference type="InterPro" id="IPR036869">
    <property type="entry name" value="J_dom_sf"/>
</dbReference>
<dbReference type="InterPro" id="IPR002939">
    <property type="entry name" value="DnaJ_C"/>
</dbReference>
<dbReference type="InterPro" id="IPR008971">
    <property type="entry name" value="HSP40/DnaJ_pept-bd"/>
</dbReference>
<protein>
    <submittedName>
        <fullName evidence="3">Molecular chaperone DnaJ</fullName>
    </submittedName>
</protein>
<keyword evidence="1" id="KW-0143">Chaperone</keyword>
<dbReference type="InterPro" id="IPR018253">
    <property type="entry name" value="DnaJ_domain_CS"/>
</dbReference>
<dbReference type="PROSITE" id="PS50076">
    <property type="entry name" value="DNAJ_2"/>
    <property type="match status" value="1"/>
</dbReference>